<gene>
    <name evidence="6" type="ordered locus">Sterm_3244</name>
</gene>
<dbReference type="GO" id="GO:0004559">
    <property type="term" value="F:alpha-mannosidase activity"/>
    <property type="evidence" value="ECO:0007669"/>
    <property type="project" value="InterPro"/>
</dbReference>
<keyword evidence="4" id="KW-0326">Glycosidase</keyword>
<dbReference type="STRING" id="526218.Sterm_3244"/>
<dbReference type="InterPro" id="IPR000602">
    <property type="entry name" value="Glyco_hydro_38_N"/>
</dbReference>
<accession>D1APQ1</accession>
<dbReference type="Gene3D" id="3.20.110.10">
    <property type="entry name" value="Glycoside hydrolase 38, N terminal domain"/>
    <property type="match status" value="1"/>
</dbReference>
<dbReference type="eggNOG" id="COG0383">
    <property type="taxonomic scope" value="Bacteria"/>
</dbReference>
<dbReference type="SUPFAM" id="SSF88688">
    <property type="entry name" value="Families 57/38 glycoside transferase middle domain"/>
    <property type="match status" value="1"/>
</dbReference>
<dbReference type="NCBIfam" id="NF007331">
    <property type="entry name" value="PRK09819.1"/>
    <property type="match status" value="1"/>
</dbReference>
<dbReference type="KEGG" id="str:Sterm_3244"/>
<dbReference type="GO" id="GO:0030246">
    <property type="term" value="F:carbohydrate binding"/>
    <property type="evidence" value="ECO:0007669"/>
    <property type="project" value="InterPro"/>
</dbReference>
<dbReference type="InterPro" id="IPR011682">
    <property type="entry name" value="Glyco_hydro_38_C"/>
</dbReference>
<dbReference type="SUPFAM" id="SSF88713">
    <property type="entry name" value="Glycoside hydrolase/deacetylase"/>
    <property type="match status" value="1"/>
</dbReference>
<keyword evidence="3 6" id="KW-0378">Hydrolase</keyword>
<dbReference type="InterPro" id="IPR037094">
    <property type="entry name" value="Glyco_hydro_38_cen_sf"/>
</dbReference>
<name>D1APQ1_SEBTE</name>
<evidence type="ECO:0000256" key="4">
    <source>
        <dbReference type="ARBA" id="ARBA00023295"/>
    </source>
</evidence>
<dbReference type="Pfam" id="PF09261">
    <property type="entry name" value="Alpha-mann_mid"/>
    <property type="match status" value="1"/>
</dbReference>
<dbReference type="GO" id="GO:0009313">
    <property type="term" value="P:oligosaccharide catabolic process"/>
    <property type="evidence" value="ECO:0007669"/>
    <property type="project" value="TreeGrafter"/>
</dbReference>
<dbReference type="InterPro" id="IPR015341">
    <property type="entry name" value="Glyco_hydro_38_cen"/>
</dbReference>
<dbReference type="Gene3D" id="1.20.1270.50">
    <property type="entry name" value="Glycoside hydrolase family 38, central domain"/>
    <property type="match status" value="1"/>
</dbReference>
<dbReference type="GO" id="GO:0006013">
    <property type="term" value="P:mannose metabolic process"/>
    <property type="evidence" value="ECO:0007669"/>
    <property type="project" value="InterPro"/>
</dbReference>
<feature type="domain" description="Glycoside hydrolase family 38 central" evidence="5">
    <location>
        <begin position="277"/>
        <end position="355"/>
    </location>
</feature>
<dbReference type="GO" id="GO:0046872">
    <property type="term" value="F:metal ion binding"/>
    <property type="evidence" value="ECO:0007669"/>
    <property type="project" value="UniProtKB-KW"/>
</dbReference>
<dbReference type="AlphaFoldDB" id="D1APQ1"/>
<evidence type="ECO:0000256" key="3">
    <source>
        <dbReference type="ARBA" id="ARBA00022801"/>
    </source>
</evidence>
<dbReference type="RefSeq" id="WP_012862667.1">
    <property type="nucleotide sequence ID" value="NC_013517.1"/>
</dbReference>
<dbReference type="PANTHER" id="PTHR46017:SF2">
    <property type="entry name" value="MANNOSYLGLYCERATE HYDROLASE"/>
    <property type="match status" value="1"/>
</dbReference>
<dbReference type="CDD" id="cd10815">
    <property type="entry name" value="GH38N_AMII_EcMngB_like"/>
    <property type="match status" value="1"/>
</dbReference>
<comment type="similarity">
    <text evidence="1">Belongs to the glycosyl hydrolase 38 family.</text>
</comment>
<dbReference type="Pfam" id="PF07748">
    <property type="entry name" value="Glyco_hydro_38C"/>
    <property type="match status" value="1"/>
</dbReference>
<dbReference type="InterPro" id="IPR027291">
    <property type="entry name" value="Glyco_hydro_38_N_sf"/>
</dbReference>
<organism evidence="6 7">
    <name type="scientific">Sebaldella termitidis (strain ATCC 33386 / NCTC 11300)</name>
    <dbReference type="NCBI Taxonomy" id="526218"/>
    <lineage>
        <taxon>Bacteria</taxon>
        <taxon>Fusobacteriati</taxon>
        <taxon>Fusobacteriota</taxon>
        <taxon>Fusobacteriia</taxon>
        <taxon>Fusobacteriales</taxon>
        <taxon>Leptotrichiaceae</taxon>
        <taxon>Sebaldella</taxon>
    </lineage>
</organism>
<proteinExistence type="inferred from homology"/>
<dbReference type="SMART" id="SM00872">
    <property type="entry name" value="Alpha-mann_mid"/>
    <property type="match status" value="1"/>
</dbReference>
<keyword evidence="7" id="KW-1185">Reference proteome</keyword>
<reference evidence="7" key="1">
    <citation type="submission" date="2009-09" db="EMBL/GenBank/DDBJ databases">
        <title>The complete chromosome of Sebaldella termitidis ATCC 33386.</title>
        <authorList>
            <consortium name="US DOE Joint Genome Institute (JGI-PGF)"/>
            <person name="Lucas S."/>
            <person name="Copeland A."/>
            <person name="Lapidus A."/>
            <person name="Glavina del Rio T."/>
            <person name="Dalin E."/>
            <person name="Tice H."/>
            <person name="Bruce D."/>
            <person name="Goodwin L."/>
            <person name="Pitluck S."/>
            <person name="Kyrpides N."/>
            <person name="Mavromatis K."/>
            <person name="Ivanova N."/>
            <person name="Mikhailova N."/>
            <person name="Sims D."/>
            <person name="Meincke L."/>
            <person name="Brettin T."/>
            <person name="Detter J.C."/>
            <person name="Han C."/>
            <person name="Larimer F."/>
            <person name="Land M."/>
            <person name="Hauser L."/>
            <person name="Markowitz V."/>
            <person name="Cheng J.F."/>
            <person name="Hugenholtz P."/>
            <person name="Woyke T."/>
            <person name="Wu D."/>
            <person name="Eisen J.A."/>
        </authorList>
    </citation>
    <scope>NUCLEOTIDE SEQUENCE [LARGE SCALE GENOMIC DNA]</scope>
    <source>
        <strain evidence="7">ATCC 33386 / NCTC 11300</strain>
    </source>
</reference>
<evidence type="ECO:0000256" key="2">
    <source>
        <dbReference type="ARBA" id="ARBA00022723"/>
    </source>
</evidence>
<dbReference type="Proteomes" id="UP000000845">
    <property type="component" value="Chromosome"/>
</dbReference>
<dbReference type="HOGENOM" id="CLU_003442_2_1_0"/>
<evidence type="ECO:0000256" key="1">
    <source>
        <dbReference type="ARBA" id="ARBA00009792"/>
    </source>
</evidence>
<evidence type="ECO:0000313" key="7">
    <source>
        <dbReference type="Proteomes" id="UP000000845"/>
    </source>
</evidence>
<dbReference type="SUPFAM" id="SSF74650">
    <property type="entry name" value="Galactose mutarotase-like"/>
    <property type="match status" value="1"/>
</dbReference>
<protein>
    <submittedName>
        <fullName evidence="6">Glycoside hydrolase family 38</fullName>
    </submittedName>
</protein>
<dbReference type="CAZy" id="GH38">
    <property type="family name" value="Glycoside Hydrolase Family 38"/>
</dbReference>
<evidence type="ECO:0000259" key="5">
    <source>
        <dbReference type="SMART" id="SM00872"/>
    </source>
</evidence>
<reference evidence="6 7" key="2">
    <citation type="journal article" date="2010" name="Stand. Genomic Sci.">
        <title>Complete genome sequence of Sebaldella termitidis type strain (NCTC 11300).</title>
        <authorList>
            <person name="Harmon-Smith M."/>
            <person name="Celia L."/>
            <person name="Chertkov O."/>
            <person name="Lapidus A."/>
            <person name="Copeland A."/>
            <person name="Glavina Del Rio T."/>
            <person name="Nolan M."/>
            <person name="Lucas S."/>
            <person name="Tice H."/>
            <person name="Cheng J.F."/>
            <person name="Han C."/>
            <person name="Detter J.C."/>
            <person name="Bruce D."/>
            <person name="Goodwin L."/>
            <person name="Pitluck S."/>
            <person name="Pati A."/>
            <person name="Liolios K."/>
            <person name="Ivanova N."/>
            <person name="Mavromatis K."/>
            <person name="Mikhailova N."/>
            <person name="Chen A."/>
            <person name="Palaniappan K."/>
            <person name="Land M."/>
            <person name="Hauser L."/>
            <person name="Chang Y.J."/>
            <person name="Jeffries C.D."/>
            <person name="Brettin T."/>
            <person name="Goker M."/>
            <person name="Beck B."/>
            <person name="Bristow J."/>
            <person name="Eisen J.A."/>
            <person name="Markowitz V."/>
            <person name="Hugenholtz P."/>
            <person name="Kyrpides N.C."/>
            <person name="Klenk H.P."/>
            <person name="Chen F."/>
        </authorList>
    </citation>
    <scope>NUCLEOTIDE SEQUENCE [LARGE SCALE GENOMIC DNA]</scope>
    <source>
        <strain evidence="7">ATCC 33386 / NCTC 11300</strain>
    </source>
</reference>
<dbReference type="Gene3D" id="2.70.98.30">
    <property type="entry name" value="Golgi alpha-mannosidase II, domain 4"/>
    <property type="match status" value="1"/>
</dbReference>
<dbReference type="InterPro" id="IPR011013">
    <property type="entry name" value="Gal_mutarotase_sf_dom"/>
</dbReference>
<keyword evidence="2" id="KW-0479">Metal-binding</keyword>
<dbReference type="PANTHER" id="PTHR46017">
    <property type="entry name" value="ALPHA-MANNOSIDASE 2C1"/>
    <property type="match status" value="1"/>
</dbReference>
<dbReference type="Pfam" id="PF01074">
    <property type="entry name" value="Glyco_hydro_38N"/>
    <property type="match status" value="1"/>
</dbReference>
<dbReference type="EMBL" id="CP001739">
    <property type="protein sequence ID" value="ACZ10085.1"/>
    <property type="molecule type" value="Genomic_DNA"/>
</dbReference>
<dbReference type="InterPro" id="IPR028995">
    <property type="entry name" value="Glyco_hydro_57/38_cen_sf"/>
</dbReference>
<sequence>MQKTKVHIIPHSHWDKEWYFTSSRSKIYLIKHIKEVLDVLENKEDFGFFLMDAQSSLIEDYLKYCPSDEERLKKLISEKRFLTGPWNTQTDQLVISQESVVRNLYYGIDYADKMGHSMPIGYAPDIFGQGGNMPQIYRHFDIDKFLFWRGVADSRLKQTEFIWEGDDGTQMLAVQIPFGYYYGANIPEADEEIIHYLDEKISALENKASTKHVYFPNGLDQAPVRKNLPELVKKFNRLNSEREYIIDSPENFMAEIEKDCQNLPIIHGELTEGKNSRIHKSIFSSRADLKQANNKIENFIVNILEPVLSISYSLGNRYPHEELAEIWKLMFANAAHDSIGACNSDSTNRDIASRYKIAQDMSENLLDLNMRLISRKIDHNSDFSFNIFNPLPYERKCVTEFTAYIPEDDFRIFDLDGKELKYVIKEKTELTDYVLSQHIYLNPSKKAYMPEKVYKAKILVETGSVPAMGYTQFYIDMAKKEKQKVEKEYQINEIENEFYHITFEANNTLTIKDKKSDKIYHNQMIFEENGDDGDSYNYSPPRKDMVIRSSDLQNTKSEGTKVYKSDVENVLKLQLNMKVPKDLESRSKGINSENFRLNIEVSLRKNDDLVRFSVKADNQVLSHRLCVCFDTEIAGKFSTADQLFGIVQRPVYLPEMKTWEKEEWQETPVSIEPMQSFVSLHDENHGTAVITEGVREYEIIGKKYDTIRLTLFRTFSHMGKTDLLYRPGRASGESIIETPDAQLLGEFDFSFALTFFEGSFDNAHIAKKAKEYLTPMPVYQFSEFLNGRLIYVYCDEEKTLPQKYSMFSYKDTEAVMSAFKKAENGDGYIIRYFNPFISKTVSIKNNIADKAVMLDERSSTESKNELNFCEFQTYLLKL</sequence>
<dbReference type="InterPro" id="IPR011330">
    <property type="entry name" value="Glyco_hydro/deAcase_b/a-brl"/>
</dbReference>
<evidence type="ECO:0000313" key="6">
    <source>
        <dbReference type="EMBL" id="ACZ10085.1"/>
    </source>
</evidence>